<accession>A0A9W8CKK0</accession>
<name>A0A9W8CKK0_9FUNG</name>
<protein>
    <recommendedName>
        <fullName evidence="1">Tr-type G domain-containing protein</fullName>
    </recommendedName>
</protein>
<dbReference type="InterPro" id="IPR027417">
    <property type="entry name" value="P-loop_NTPase"/>
</dbReference>
<dbReference type="SUPFAM" id="SSF52540">
    <property type="entry name" value="P-loop containing nucleoside triphosphate hydrolases"/>
    <property type="match status" value="1"/>
</dbReference>
<keyword evidence="3" id="KW-1185">Reference proteome</keyword>
<dbReference type="Proteomes" id="UP001145021">
    <property type="component" value="Unassembled WGS sequence"/>
</dbReference>
<dbReference type="InterPro" id="IPR000795">
    <property type="entry name" value="T_Tr_GTP-bd_dom"/>
</dbReference>
<dbReference type="InterPro" id="IPR009000">
    <property type="entry name" value="Transl_B-barrel_sf"/>
</dbReference>
<dbReference type="GO" id="GO:0003924">
    <property type="term" value="F:GTPase activity"/>
    <property type="evidence" value="ECO:0007669"/>
    <property type="project" value="InterPro"/>
</dbReference>
<dbReference type="AlphaFoldDB" id="A0A9W8CKK0"/>
<dbReference type="Gene3D" id="2.40.30.10">
    <property type="entry name" value="Translation factors"/>
    <property type="match status" value="1"/>
</dbReference>
<dbReference type="GO" id="GO:0005525">
    <property type="term" value="F:GTP binding"/>
    <property type="evidence" value="ECO:0007669"/>
    <property type="project" value="InterPro"/>
</dbReference>
<dbReference type="PANTHER" id="PTHR43721">
    <property type="entry name" value="ELONGATION FACTOR TU-RELATED"/>
    <property type="match status" value="1"/>
</dbReference>
<dbReference type="EMBL" id="JANBOH010000039">
    <property type="protein sequence ID" value="KAJ1647091.1"/>
    <property type="molecule type" value="Genomic_DNA"/>
</dbReference>
<evidence type="ECO:0000313" key="3">
    <source>
        <dbReference type="Proteomes" id="UP001145021"/>
    </source>
</evidence>
<reference evidence="2" key="1">
    <citation type="submission" date="2022-07" db="EMBL/GenBank/DDBJ databases">
        <title>Phylogenomic reconstructions and comparative analyses of Kickxellomycotina fungi.</title>
        <authorList>
            <person name="Reynolds N.K."/>
            <person name="Stajich J.E."/>
            <person name="Barry K."/>
            <person name="Grigoriev I.V."/>
            <person name="Crous P."/>
            <person name="Smith M.E."/>
        </authorList>
    </citation>
    <scope>NUCLEOTIDE SEQUENCE</scope>
    <source>
        <strain evidence="2">NBRC 105413</strain>
    </source>
</reference>
<dbReference type="PANTHER" id="PTHR43721:SF30">
    <property type="entry name" value="TR-TYPE G DOMAIN-CONTAINING PROTEIN"/>
    <property type="match status" value="1"/>
</dbReference>
<dbReference type="Gene3D" id="3.40.50.300">
    <property type="entry name" value="P-loop containing nucleotide triphosphate hydrolases"/>
    <property type="match status" value="1"/>
</dbReference>
<feature type="domain" description="Tr-type G" evidence="1">
    <location>
        <begin position="147"/>
        <end position="363"/>
    </location>
</feature>
<dbReference type="Pfam" id="PF00009">
    <property type="entry name" value="GTP_EFTU"/>
    <property type="match status" value="1"/>
</dbReference>
<evidence type="ECO:0000259" key="1">
    <source>
        <dbReference type="Pfam" id="PF00009"/>
    </source>
</evidence>
<proteinExistence type="predicted"/>
<dbReference type="GO" id="GO:0003746">
    <property type="term" value="F:translation elongation factor activity"/>
    <property type="evidence" value="ECO:0007669"/>
    <property type="project" value="TreeGrafter"/>
</dbReference>
<dbReference type="SUPFAM" id="SSF50447">
    <property type="entry name" value="Translation proteins"/>
    <property type="match status" value="1"/>
</dbReference>
<organism evidence="2 3">
    <name type="scientific">Coemansia asiatica</name>
    <dbReference type="NCBI Taxonomy" id="1052880"/>
    <lineage>
        <taxon>Eukaryota</taxon>
        <taxon>Fungi</taxon>
        <taxon>Fungi incertae sedis</taxon>
        <taxon>Zoopagomycota</taxon>
        <taxon>Kickxellomycotina</taxon>
        <taxon>Kickxellomycetes</taxon>
        <taxon>Kickxellales</taxon>
        <taxon>Kickxellaceae</taxon>
        <taxon>Coemansia</taxon>
    </lineage>
</organism>
<dbReference type="InterPro" id="IPR050055">
    <property type="entry name" value="EF-Tu_GTPase"/>
</dbReference>
<sequence length="583" mass="63158">MTTRDAMYSEGFVSSCSNCKQLVSVLDEGVTKLPPETDGSGNIEYKTKLNNTSNSRTSHLATQLQWRLAEGCGHAVYVVGVHDDGSVVGITDEELQLTIDILRDMASQLGNAHISSIKKRILKDKENRIVAEVGITQRNSIQRSELRVTVLGDHGAGKSTVLGCITHEEPDNGCGKARLNLLRHRHEVESGRTSSIALGTVGFDSSGQVLSYANNNSAEQIYRRAQHVVTFIDTCGYSKHLKTTARAITGHSPRVFCVMIAADSEAISETTREYMRIAAVLGMPLAVVVSKMDLATKTGFGSLMHDLLAALTENVPNRSKCIVTSTNVGESLAQDMMGLAVVPIFTTSAVRMVGFNELTAVLAKSRPLHLRADNADHAVSNGRPFEFHVEHMYSFDSVGTVVTGWVHAGMASPSIERGKKLAIGPDSAGNFTGVDITSIHTLRIPTETAEAGSSAALAIHPHKPVSITKGMVIVDAEYLEDGSKRRVSDEFVAQVAVLDPDFSALHSVVVHIRCAYRMARIVEVVDEQNDQSATSSPNAFSCYSLLVRLKFDDGFRDYMYPGMPIVARDGRNLTFAGHIKTVV</sequence>
<evidence type="ECO:0000313" key="2">
    <source>
        <dbReference type="EMBL" id="KAJ1647091.1"/>
    </source>
</evidence>
<gene>
    <name evidence="2" type="ORF">LPJ64_001486</name>
</gene>
<comment type="caution">
    <text evidence="2">The sequence shown here is derived from an EMBL/GenBank/DDBJ whole genome shotgun (WGS) entry which is preliminary data.</text>
</comment>